<dbReference type="Proteomes" id="UP000604046">
    <property type="component" value="Unassembled WGS sequence"/>
</dbReference>
<organism evidence="2 3">
    <name type="scientific">Symbiodinium natans</name>
    <dbReference type="NCBI Taxonomy" id="878477"/>
    <lineage>
        <taxon>Eukaryota</taxon>
        <taxon>Sar</taxon>
        <taxon>Alveolata</taxon>
        <taxon>Dinophyceae</taxon>
        <taxon>Suessiales</taxon>
        <taxon>Symbiodiniaceae</taxon>
        <taxon>Symbiodinium</taxon>
    </lineage>
</organism>
<proteinExistence type="predicted"/>
<reference evidence="2" key="1">
    <citation type="submission" date="2021-02" db="EMBL/GenBank/DDBJ databases">
        <authorList>
            <person name="Dougan E. K."/>
            <person name="Rhodes N."/>
            <person name="Thang M."/>
            <person name="Chan C."/>
        </authorList>
    </citation>
    <scope>NUCLEOTIDE SEQUENCE</scope>
</reference>
<feature type="region of interest" description="Disordered" evidence="1">
    <location>
        <begin position="12"/>
        <end position="41"/>
    </location>
</feature>
<protein>
    <submittedName>
        <fullName evidence="2">Uncharacterized protein</fullName>
    </submittedName>
</protein>
<comment type="caution">
    <text evidence="2">The sequence shown here is derived from an EMBL/GenBank/DDBJ whole genome shotgun (WGS) entry which is preliminary data.</text>
</comment>
<evidence type="ECO:0000256" key="1">
    <source>
        <dbReference type="SAM" id="MobiDB-lite"/>
    </source>
</evidence>
<evidence type="ECO:0000313" key="2">
    <source>
        <dbReference type="EMBL" id="CAE7224031.1"/>
    </source>
</evidence>
<name>A0A812K805_9DINO</name>
<dbReference type="OrthoDB" id="468450at2759"/>
<evidence type="ECO:0000313" key="3">
    <source>
        <dbReference type="Proteomes" id="UP000604046"/>
    </source>
</evidence>
<dbReference type="AlphaFoldDB" id="A0A812K805"/>
<accession>A0A812K805</accession>
<gene>
    <name evidence="2" type="ORF">SNAT2548_LOCUS8499</name>
</gene>
<sequence>MMRIVCPNCGEEPQKGQRHVCKPAGAVDDGPGPPEKSRASMPLRRTVPCATAGSMCASIASLASKNPGLWKSSRTLARCGGEDFVAALIFTAAGLPTWILRRKCVELRRAEQGFQCSVTWRIQYLRLSWGTLTQKTLASKPLKLSLCPRKTLEIVNSLYRPLDLPARSIQGAETPSGR</sequence>
<keyword evidence="3" id="KW-1185">Reference proteome</keyword>
<dbReference type="EMBL" id="CAJNDS010000635">
    <property type="protein sequence ID" value="CAE7224031.1"/>
    <property type="molecule type" value="Genomic_DNA"/>
</dbReference>